<dbReference type="Proteomes" id="UP001195914">
    <property type="component" value="Unassembled WGS sequence"/>
</dbReference>
<sequence length="504" mass="58039">MSRSKALRSISNQAWRHSAYVTELHNTYVRDSRIAHVIDNEETSEAQAFRRKLEFYSRLCGRVVQHLDKQSKSPGMQQQESARWTYSGLFFAVMHNLNDIHQKDLVVLLVALSKVLRRCHRANKQMDALHSTVESFMASLLICNNNMIQSVQRISNGVEPNMNKWKSFATLMQSIGEKYLLSKKDMEFQVLYTTKGNLDDTETSKGRDTVNNDGDTSQNDSQSSSVRRDEDFAACLATDPSETLLAAIIQRSTMPKDFARLALVLYWLNRVGFPHDTLSSFFSMVLRRVIELEPTYRNDIYPRDIVSILKYSTAFEVDQKLKGRLYGFLSEQNRQSMLQLNIQDASCLLDCLLDDQVFDKGILVSIFTNLQLCMRAENMPCPREKAYILHSYLSQKTKLENVDISRQEDKFIGCAQLNDLADTFIRKDALAKFMRKRGYAPFSDKVSIGENHVDERRTWEAIIMKLQKICVTLEVTRPYCVALIEHLSCNRKPGANNDQLMRDR</sequence>
<evidence type="ECO:0000256" key="1">
    <source>
        <dbReference type="SAM" id="MobiDB-lite"/>
    </source>
</evidence>
<reference evidence="2" key="2">
    <citation type="submission" date="2021-05" db="EMBL/GenBank/DDBJ databases">
        <authorList>
            <person name="Pain A."/>
        </authorList>
    </citation>
    <scope>NUCLEOTIDE SEQUENCE</scope>
    <source>
        <strain evidence="2">1802A</strain>
    </source>
</reference>
<dbReference type="AlphaFoldDB" id="A0AAD9GAN6"/>
<name>A0AAD9GAN6_BABDI</name>
<feature type="region of interest" description="Disordered" evidence="1">
    <location>
        <begin position="200"/>
        <end position="227"/>
    </location>
</feature>
<comment type="caution">
    <text evidence="2">The sequence shown here is derived from an EMBL/GenBank/DDBJ whole genome shotgun (WGS) entry which is preliminary data.</text>
</comment>
<keyword evidence="3" id="KW-1185">Reference proteome</keyword>
<protein>
    <submittedName>
        <fullName evidence="2">Uncharacterized protein</fullName>
    </submittedName>
</protein>
<evidence type="ECO:0000313" key="2">
    <source>
        <dbReference type="EMBL" id="KAK1934872.1"/>
    </source>
</evidence>
<evidence type="ECO:0000313" key="3">
    <source>
        <dbReference type="Proteomes" id="UP001195914"/>
    </source>
</evidence>
<dbReference type="EMBL" id="JAHBMH010000062">
    <property type="protein sequence ID" value="KAK1934872.1"/>
    <property type="molecule type" value="Genomic_DNA"/>
</dbReference>
<gene>
    <name evidence="2" type="ORF">X943_002546</name>
</gene>
<accession>A0AAD9GAN6</accession>
<organism evidence="2 3">
    <name type="scientific">Babesia divergens</name>
    <dbReference type="NCBI Taxonomy" id="32595"/>
    <lineage>
        <taxon>Eukaryota</taxon>
        <taxon>Sar</taxon>
        <taxon>Alveolata</taxon>
        <taxon>Apicomplexa</taxon>
        <taxon>Aconoidasida</taxon>
        <taxon>Piroplasmida</taxon>
        <taxon>Babesiidae</taxon>
        <taxon>Babesia</taxon>
    </lineage>
</organism>
<proteinExistence type="predicted"/>
<reference evidence="2" key="1">
    <citation type="journal article" date="2014" name="Nucleic Acids Res.">
        <title>The evolutionary dynamics of variant antigen genes in Babesia reveal a history of genomic innovation underlying host-parasite interaction.</title>
        <authorList>
            <person name="Jackson A.P."/>
            <person name="Otto T.D."/>
            <person name="Darby A."/>
            <person name="Ramaprasad A."/>
            <person name="Xia D."/>
            <person name="Echaide I.E."/>
            <person name="Farber M."/>
            <person name="Gahlot S."/>
            <person name="Gamble J."/>
            <person name="Gupta D."/>
            <person name="Gupta Y."/>
            <person name="Jackson L."/>
            <person name="Malandrin L."/>
            <person name="Malas T.B."/>
            <person name="Moussa E."/>
            <person name="Nair M."/>
            <person name="Reid A.J."/>
            <person name="Sanders M."/>
            <person name="Sharma J."/>
            <person name="Tracey A."/>
            <person name="Quail M.A."/>
            <person name="Weir W."/>
            <person name="Wastling J.M."/>
            <person name="Hall N."/>
            <person name="Willadsen P."/>
            <person name="Lingelbach K."/>
            <person name="Shiels B."/>
            <person name="Tait A."/>
            <person name="Berriman M."/>
            <person name="Allred D.R."/>
            <person name="Pain A."/>
        </authorList>
    </citation>
    <scope>NUCLEOTIDE SEQUENCE</scope>
    <source>
        <strain evidence="2">1802A</strain>
    </source>
</reference>
<feature type="compositionally biased region" description="Polar residues" evidence="1">
    <location>
        <begin position="211"/>
        <end position="225"/>
    </location>
</feature>